<dbReference type="SMART" id="SM00320">
    <property type="entry name" value="WD40"/>
    <property type="match status" value="7"/>
</dbReference>
<keyword evidence="1 3" id="KW-0853">WD repeat</keyword>
<dbReference type="Proteomes" id="UP000222531">
    <property type="component" value="Unassembled WGS sequence"/>
</dbReference>
<feature type="repeat" description="WD" evidence="3">
    <location>
        <begin position="599"/>
        <end position="640"/>
    </location>
</feature>
<dbReference type="CDD" id="cd00200">
    <property type="entry name" value="WD40"/>
    <property type="match status" value="1"/>
</dbReference>
<evidence type="ECO:0000256" key="2">
    <source>
        <dbReference type="ARBA" id="ARBA00022737"/>
    </source>
</evidence>
<keyword evidence="7" id="KW-1185">Reference proteome</keyword>
<feature type="repeat" description="WD" evidence="3">
    <location>
        <begin position="477"/>
        <end position="518"/>
    </location>
</feature>
<dbReference type="Gene3D" id="2.130.10.10">
    <property type="entry name" value="YVTN repeat-like/Quinoprotein amine dehydrogenase"/>
    <property type="match status" value="3"/>
</dbReference>
<evidence type="ECO:0000256" key="3">
    <source>
        <dbReference type="PROSITE-ProRule" id="PRU00221"/>
    </source>
</evidence>
<evidence type="ECO:0000256" key="1">
    <source>
        <dbReference type="ARBA" id="ARBA00022574"/>
    </source>
</evidence>
<dbReference type="RefSeq" id="WP_099202702.1">
    <property type="nucleotide sequence ID" value="NZ_NHZO01000168.1"/>
</dbReference>
<evidence type="ECO:0000313" key="6">
    <source>
        <dbReference type="EMBL" id="PHQ48184.1"/>
    </source>
</evidence>
<dbReference type="PROSITE" id="PS00678">
    <property type="entry name" value="WD_REPEATS_1"/>
    <property type="match status" value="1"/>
</dbReference>
<accession>A0A2G1XAC0</accession>
<dbReference type="Pfam" id="PF12770">
    <property type="entry name" value="CHAT"/>
    <property type="match status" value="1"/>
</dbReference>
<dbReference type="InterPro" id="IPR036322">
    <property type="entry name" value="WD40_repeat_dom_sf"/>
</dbReference>
<evidence type="ECO:0000259" key="5">
    <source>
        <dbReference type="Pfam" id="PF12770"/>
    </source>
</evidence>
<organism evidence="6 7">
    <name type="scientific">Streptomyces cinnamoneus</name>
    <name type="common">Streptoverticillium cinnamoneum</name>
    <dbReference type="NCBI Taxonomy" id="53446"/>
    <lineage>
        <taxon>Bacteria</taxon>
        <taxon>Bacillati</taxon>
        <taxon>Actinomycetota</taxon>
        <taxon>Actinomycetes</taxon>
        <taxon>Kitasatosporales</taxon>
        <taxon>Streptomycetaceae</taxon>
        <taxon>Streptomyces</taxon>
        <taxon>Streptomyces cinnamoneus group</taxon>
    </lineage>
</organism>
<keyword evidence="2" id="KW-0677">Repeat</keyword>
<dbReference type="InterPro" id="IPR019775">
    <property type="entry name" value="WD40_repeat_CS"/>
</dbReference>
<protein>
    <recommendedName>
        <fullName evidence="5">CHAT domain-containing protein</fullName>
    </recommendedName>
</protein>
<feature type="repeat" description="WD" evidence="3">
    <location>
        <begin position="437"/>
        <end position="478"/>
    </location>
</feature>
<feature type="region of interest" description="Disordered" evidence="4">
    <location>
        <begin position="367"/>
        <end position="386"/>
    </location>
</feature>
<feature type="domain" description="CHAT" evidence="5">
    <location>
        <begin position="103"/>
        <end position="354"/>
    </location>
</feature>
<reference evidence="6 7" key="1">
    <citation type="journal article" date="2017" name="Biochemistry">
        <title>Identification of the Biosynthetic Pathway for the Antibiotic Bicyclomycin.</title>
        <authorList>
            <person name="Patteson J."/>
            <person name="Cai W."/>
            <person name="Johnson R.A."/>
            <person name="Santa Maria K."/>
            <person name="Li B."/>
        </authorList>
    </citation>
    <scope>NUCLEOTIDE SEQUENCE [LARGE SCALE GENOMIC DNA]</scope>
    <source>
        <strain evidence="6 7">ATCC 21532</strain>
    </source>
</reference>
<dbReference type="PROSITE" id="PS50294">
    <property type="entry name" value="WD_REPEATS_REGION"/>
    <property type="match status" value="6"/>
</dbReference>
<dbReference type="SUPFAM" id="SSF50978">
    <property type="entry name" value="WD40 repeat-like"/>
    <property type="match status" value="1"/>
</dbReference>
<dbReference type="PROSITE" id="PS50082">
    <property type="entry name" value="WD_REPEATS_2"/>
    <property type="match status" value="6"/>
</dbReference>
<sequence length="687" mass="73741">MPTDSTDFVVEIGRGGDTAGRYVVGVSSPAGEETLHVCLDPHAVGARLEDIQSAVLASSVARRAAALGLEQPVREVGVELFGAVFGGHVRSLFLSSRQRAEERDEALRVVLRIRAPELAALPWELLHDADLGGYLCLRDPVVRHVDVPELVLPLRGDPPLRILGMTALPGSRAPLDADSERTGLTLALRPLVDRGLVRLDWVTGQTAEDLRRRLLDGCHVLHFIGHGAYDPARQEGMIALADEQGREHLLHATALAALVSVAKPRPQMVVLNSCQGGMGNSEDLFSSTASVLVRTVPAVVAMQFAVTDKAAARFAASFYQAVAFNRSVDEAVRIGRVALVVDKDDSLEWATPVLYLRGRNARLFDLGVTEDDGGPEPEPSPPPVPPAARITSRVLPAGQWVHAVAFHPDGRRLATGSRRRIRVWDTETGNRVWEQPVGGWLSSVFACAFSPDGQRLATGGADGTARMWAASGDQLLTLRHDHVVTAVAFGPDGRHLATASADRSARLWDTVSGEPLLRVRHDQVVSDVAFDPDGQRLATASGDRSARLWTLSGEPLLRLRHDHGVKTVAFSPTGHQLATGGDDGSVRLWNTHTGHQVLLVRHAGAVKDLAYSPDGHRLATAGADHSAIVWHTADGNRLLRVQHGHTVFAVAFSPDGRWLATGSEDKTVKLTPLPPTAPPRVGDLTAG</sequence>
<dbReference type="InterPro" id="IPR015943">
    <property type="entry name" value="WD40/YVTN_repeat-like_dom_sf"/>
</dbReference>
<dbReference type="InterPro" id="IPR001680">
    <property type="entry name" value="WD40_rpt"/>
</dbReference>
<proteinExistence type="predicted"/>
<dbReference type="EMBL" id="NHZO01000168">
    <property type="protein sequence ID" value="PHQ48184.1"/>
    <property type="molecule type" value="Genomic_DNA"/>
</dbReference>
<feature type="compositionally biased region" description="Pro residues" evidence="4">
    <location>
        <begin position="376"/>
        <end position="386"/>
    </location>
</feature>
<dbReference type="PANTHER" id="PTHR19848">
    <property type="entry name" value="WD40 REPEAT PROTEIN"/>
    <property type="match status" value="1"/>
</dbReference>
<dbReference type="AlphaFoldDB" id="A0A2G1XAC0"/>
<dbReference type="Pfam" id="PF00400">
    <property type="entry name" value="WD40"/>
    <property type="match status" value="7"/>
</dbReference>
<evidence type="ECO:0000313" key="7">
    <source>
        <dbReference type="Proteomes" id="UP000222531"/>
    </source>
</evidence>
<feature type="repeat" description="WD" evidence="3">
    <location>
        <begin position="640"/>
        <end position="670"/>
    </location>
</feature>
<dbReference type="PRINTS" id="PR00320">
    <property type="entry name" value="GPROTEINBRPT"/>
</dbReference>
<dbReference type="InterPro" id="IPR024983">
    <property type="entry name" value="CHAT_dom"/>
</dbReference>
<dbReference type="OrthoDB" id="8253226at2"/>
<gene>
    <name evidence="6" type="ORF">BLA24_32700</name>
</gene>
<name>A0A2G1XAC0_STRCJ</name>
<comment type="caution">
    <text evidence="6">The sequence shown here is derived from an EMBL/GenBank/DDBJ whole genome shotgun (WGS) entry which is preliminary data.</text>
</comment>
<dbReference type="InterPro" id="IPR020472">
    <property type="entry name" value="WD40_PAC1"/>
</dbReference>
<feature type="repeat" description="WD" evidence="3">
    <location>
        <begin position="518"/>
        <end position="559"/>
    </location>
</feature>
<dbReference type="PANTHER" id="PTHR19848:SF8">
    <property type="entry name" value="F-BOX AND WD REPEAT DOMAIN CONTAINING 7"/>
    <property type="match status" value="1"/>
</dbReference>
<feature type="repeat" description="WD" evidence="3">
    <location>
        <begin position="558"/>
        <end position="599"/>
    </location>
</feature>
<evidence type="ECO:0000256" key="4">
    <source>
        <dbReference type="SAM" id="MobiDB-lite"/>
    </source>
</evidence>